<dbReference type="SMART" id="SM00411">
    <property type="entry name" value="BHL"/>
    <property type="match status" value="1"/>
</dbReference>
<dbReference type="CDD" id="cd13836">
    <property type="entry name" value="IHF_B"/>
    <property type="match status" value="1"/>
</dbReference>
<comment type="similarity">
    <text evidence="1 4">Belongs to the bacterial histone-like protein family.</text>
</comment>
<evidence type="ECO:0000256" key="1">
    <source>
        <dbReference type="ARBA" id="ARBA00010529"/>
    </source>
</evidence>
<sequence>MKKSELIEKVTEEFPEIDKKTVASVVNGTFEAMIEALKNGDRIEIRGLGSFRVKTRPAKVARNPRTGEKIKVPPKKIVHFKIGKVLKAKLYEKAGV</sequence>
<dbReference type="SUPFAM" id="SSF47729">
    <property type="entry name" value="IHF-like DNA-binding proteins"/>
    <property type="match status" value="1"/>
</dbReference>
<dbReference type="PANTHER" id="PTHR33175">
    <property type="entry name" value="DNA-BINDING PROTEIN HU"/>
    <property type="match status" value="1"/>
</dbReference>
<proteinExistence type="inferred from homology"/>
<reference evidence="5 6" key="1">
    <citation type="journal article" date="2021" name="Syst. Appl. Microbiol.">
        <title>Persephonella atlantica sp. nov.: How to adapt to physico-chemical gradients in high temperature hydrothermal habitats.</title>
        <authorList>
            <person name="Francois D.X."/>
            <person name="Godfroy A."/>
            <person name="Mathien C."/>
            <person name="Aube J."/>
            <person name="Cathalot C."/>
            <person name="Lesongeur F."/>
            <person name="L'Haridon S."/>
            <person name="Philippon X."/>
            <person name="Roussel E.G."/>
        </authorList>
    </citation>
    <scope>NUCLEOTIDE SEQUENCE [LARGE SCALE GENOMIC DNA]</scope>
    <source>
        <strain evidence="5 6">MO1340</strain>
    </source>
</reference>
<protein>
    <submittedName>
        <fullName evidence="5">Integration host factor subunit beta</fullName>
    </submittedName>
</protein>
<dbReference type="EMBL" id="JAACYA010000001">
    <property type="protein sequence ID" value="MBK3331589.1"/>
    <property type="molecule type" value="Genomic_DNA"/>
</dbReference>
<evidence type="ECO:0000313" key="6">
    <source>
        <dbReference type="Proteomes" id="UP000772812"/>
    </source>
</evidence>
<dbReference type="InterPro" id="IPR000119">
    <property type="entry name" value="Hist_DNA-bd"/>
</dbReference>
<dbReference type="Gene3D" id="4.10.520.10">
    <property type="entry name" value="IHF-like DNA-binding proteins"/>
    <property type="match status" value="1"/>
</dbReference>
<keyword evidence="3" id="KW-0238">DNA-binding</keyword>
<name>A0ABS1GF89_9AQUI</name>
<evidence type="ECO:0000256" key="2">
    <source>
        <dbReference type="ARBA" id="ARBA00023067"/>
    </source>
</evidence>
<organism evidence="5 6">
    <name type="scientific">Persephonella atlantica</name>
    <dbReference type="NCBI Taxonomy" id="2699429"/>
    <lineage>
        <taxon>Bacteria</taxon>
        <taxon>Pseudomonadati</taxon>
        <taxon>Aquificota</taxon>
        <taxon>Aquificia</taxon>
        <taxon>Aquificales</taxon>
        <taxon>Hydrogenothermaceae</taxon>
        <taxon>Persephonella</taxon>
    </lineage>
</organism>
<dbReference type="PANTHER" id="PTHR33175:SF3">
    <property type="entry name" value="DNA-BINDING PROTEIN HU-BETA"/>
    <property type="match status" value="1"/>
</dbReference>
<accession>A0ABS1GF89</accession>
<comment type="caution">
    <text evidence="5">The sequence shown here is derived from an EMBL/GenBank/DDBJ whole genome shotgun (WGS) entry which is preliminary data.</text>
</comment>
<keyword evidence="2" id="KW-0226">DNA condensation</keyword>
<dbReference type="Pfam" id="PF00216">
    <property type="entry name" value="Bac_DNA_binding"/>
    <property type="match status" value="1"/>
</dbReference>
<evidence type="ECO:0000313" key="5">
    <source>
        <dbReference type="EMBL" id="MBK3331589.1"/>
    </source>
</evidence>
<dbReference type="Proteomes" id="UP000772812">
    <property type="component" value="Unassembled WGS sequence"/>
</dbReference>
<evidence type="ECO:0000256" key="3">
    <source>
        <dbReference type="ARBA" id="ARBA00023125"/>
    </source>
</evidence>
<evidence type="ECO:0000256" key="4">
    <source>
        <dbReference type="RuleBase" id="RU003939"/>
    </source>
</evidence>
<keyword evidence="6" id="KW-1185">Reference proteome</keyword>
<dbReference type="PRINTS" id="PR01727">
    <property type="entry name" value="DNABINDINGHU"/>
</dbReference>
<dbReference type="RefSeq" id="WP_200673006.1">
    <property type="nucleotide sequence ID" value="NZ_JAACYA010000001.1"/>
</dbReference>
<dbReference type="InterPro" id="IPR010992">
    <property type="entry name" value="IHF-like_DNA-bd_dom_sf"/>
</dbReference>
<gene>
    <name evidence="5" type="ORF">GWK41_00745</name>
</gene>